<feature type="domain" description="Insertion element IS150 protein InsJ-like helix-turn-helix" evidence="1">
    <location>
        <begin position="13"/>
        <end position="38"/>
    </location>
</feature>
<keyword evidence="3" id="KW-1185">Reference proteome</keyword>
<evidence type="ECO:0000313" key="3">
    <source>
        <dbReference type="Proteomes" id="UP000544122"/>
    </source>
</evidence>
<dbReference type="Proteomes" id="UP000544122">
    <property type="component" value="Unassembled WGS sequence"/>
</dbReference>
<dbReference type="InterPro" id="IPR055247">
    <property type="entry name" value="InsJ-like_HTH"/>
</dbReference>
<organism evidence="2 3">
    <name type="scientific">Bradyrhizobium australiense</name>
    <dbReference type="NCBI Taxonomy" id="2721161"/>
    <lineage>
        <taxon>Bacteria</taxon>
        <taxon>Pseudomonadati</taxon>
        <taxon>Pseudomonadota</taxon>
        <taxon>Alphaproteobacteria</taxon>
        <taxon>Hyphomicrobiales</taxon>
        <taxon>Nitrobacteraceae</taxon>
        <taxon>Bradyrhizobium</taxon>
    </lineage>
</organism>
<proteinExistence type="predicted"/>
<dbReference type="AlphaFoldDB" id="A0A7Y4GYX3"/>
<evidence type="ECO:0000259" key="1">
    <source>
        <dbReference type="Pfam" id="PF13518"/>
    </source>
</evidence>
<comment type="caution">
    <text evidence="2">The sequence shown here is derived from an EMBL/GenBank/DDBJ whole genome shotgun (WGS) entry which is preliminary data.</text>
</comment>
<gene>
    <name evidence="2" type="ORF">HCN58_34400</name>
</gene>
<dbReference type="EMBL" id="JAAVLX010000018">
    <property type="protein sequence ID" value="NOJ44559.1"/>
    <property type="molecule type" value="Genomic_DNA"/>
</dbReference>
<protein>
    <submittedName>
        <fullName evidence="2">Helix-turn-helix domain-containing protein</fullName>
    </submittedName>
</protein>
<accession>A0A7Y4GYX3</accession>
<dbReference type="Pfam" id="PF13518">
    <property type="entry name" value="HTH_28"/>
    <property type="match status" value="1"/>
</dbReference>
<reference evidence="2 3" key="1">
    <citation type="submission" date="2020-03" db="EMBL/GenBank/DDBJ databases">
        <title>Bradyrhizobium diversity isolated from nodules of Indigofera sp.</title>
        <authorList>
            <person name="Klepa M."/>
            <person name="Helene L."/>
            <person name="Hungria M."/>
        </authorList>
    </citation>
    <scope>NUCLEOTIDE SEQUENCE [LARGE SCALE GENOMIC DNA]</scope>
    <source>
        <strain evidence="2 3">WSM 1791</strain>
    </source>
</reference>
<name>A0A7Y4GYX3_9BRAD</name>
<evidence type="ECO:0000313" key="2">
    <source>
        <dbReference type="EMBL" id="NOJ44559.1"/>
    </source>
</evidence>
<sequence>MWPRATSGRECGGEVARKHATSRRQVYDWRRRFREGKLSSPEGLMPEFATLWWKGLTILAFSQAWQAAPEQIPARLEIVIDDVLIPAEPGFEQLCAVIRAVRASRWSRRALI</sequence>